<gene>
    <name evidence="7" type="primary">MCCC2</name>
    <name evidence="7" type="ORF">CM83_5629</name>
</gene>
<dbReference type="AlphaFoldDB" id="A0A0A9X888"/>
<comment type="subcellular location">
    <subcellularLocation>
        <location evidence="1">Membrane</location>
        <topology evidence="1">Multi-pass membrane protein</topology>
    </subcellularLocation>
</comment>
<keyword evidence="5 6" id="KW-0472">Membrane</keyword>
<evidence type="ECO:0000313" key="7">
    <source>
        <dbReference type="EMBL" id="JAG15856.1"/>
    </source>
</evidence>
<feature type="transmembrane region" description="Helical" evidence="6">
    <location>
        <begin position="116"/>
        <end position="136"/>
    </location>
</feature>
<dbReference type="InterPro" id="IPR039309">
    <property type="entry name" value="BT1"/>
</dbReference>
<dbReference type="GO" id="GO:0016020">
    <property type="term" value="C:membrane"/>
    <property type="evidence" value="ECO:0007669"/>
    <property type="project" value="UniProtKB-SubCell"/>
</dbReference>
<sequence length="138" mass="15392">MTVCVIAIAFGTILASTLSNFYIVLVSSVICCCMSFYALPRVIARANVFSFLQMVFYIQMQGLTDSFYMATPDCLPDAPHFSYTFYNTIGQMISNLAAIAGVTGFTYVFSKRGYRLTMCITTLIQIFASIFDIVIVKR</sequence>
<evidence type="ECO:0000256" key="2">
    <source>
        <dbReference type="ARBA" id="ARBA00022448"/>
    </source>
</evidence>
<dbReference type="EMBL" id="GBHO01027748">
    <property type="protein sequence ID" value="JAG15856.1"/>
    <property type="molecule type" value="Transcribed_RNA"/>
</dbReference>
<reference evidence="7" key="1">
    <citation type="journal article" date="2014" name="PLoS ONE">
        <title>Transcriptome-Based Identification of ABC Transporters in the Western Tarnished Plant Bug Lygus hesperus.</title>
        <authorList>
            <person name="Hull J.J."/>
            <person name="Chaney K."/>
            <person name="Geib S.M."/>
            <person name="Fabrick J.A."/>
            <person name="Brent C.S."/>
            <person name="Walsh D."/>
            <person name="Lavine L.C."/>
        </authorList>
    </citation>
    <scope>NUCLEOTIDE SEQUENCE</scope>
</reference>
<keyword evidence="4 6" id="KW-1133">Transmembrane helix</keyword>
<protein>
    <submittedName>
        <fullName evidence="7">Methylcrotonoyl-CoA carboxylase beta chain, mitochondrial</fullName>
    </submittedName>
</protein>
<feature type="transmembrane region" description="Helical" evidence="6">
    <location>
        <begin position="89"/>
        <end position="109"/>
    </location>
</feature>
<evidence type="ECO:0000256" key="1">
    <source>
        <dbReference type="ARBA" id="ARBA00004141"/>
    </source>
</evidence>
<evidence type="ECO:0000256" key="4">
    <source>
        <dbReference type="ARBA" id="ARBA00022989"/>
    </source>
</evidence>
<organism evidence="7">
    <name type="scientific">Lygus hesperus</name>
    <name type="common">Western plant bug</name>
    <dbReference type="NCBI Taxonomy" id="30085"/>
    <lineage>
        <taxon>Eukaryota</taxon>
        <taxon>Metazoa</taxon>
        <taxon>Ecdysozoa</taxon>
        <taxon>Arthropoda</taxon>
        <taxon>Hexapoda</taxon>
        <taxon>Insecta</taxon>
        <taxon>Pterygota</taxon>
        <taxon>Neoptera</taxon>
        <taxon>Paraneoptera</taxon>
        <taxon>Hemiptera</taxon>
        <taxon>Heteroptera</taxon>
        <taxon>Panheteroptera</taxon>
        <taxon>Cimicomorpha</taxon>
        <taxon>Miridae</taxon>
        <taxon>Mirini</taxon>
        <taxon>Lygus</taxon>
    </lineage>
</organism>
<keyword evidence="3 6" id="KW-0812">Transmembrane</keyword>
<keyword evidence="2" id="KW-0813">Transport</keyword>
<evidence type="ECO:0000256" key="3">
    <source>
        <dbReference type="ARBA" id="ARBA00022692"/>
    </source>
</evidence>
<evidence type="ECO:0000256" key="5">
    <source>
        <dbReference type="ARBA" id="ARBA00023136"/>
    </source>
</evidence>
<evidence type="ECO:0000256" key="6">
    <source>
        <dbReference type="SAM" id="Phobius"/>
    </source>
</evidence>
<dbReference type="Pfam" id="PF03092">
    <property type="entry name" value="BT1"/>
    <property type="match status" value="1"/>
</dbReference>
<accession>A0A0A9X888</accession>
<proteinExistence type="predicted"/>
<name>A0A0A9X888_LYGHE</name>
<feature type="transmembrane region" description="Helical" evidence="6">
    <location>
        <begin position="51"/>
        <end position="69"/>
    </location>
</feature>
<reference evidence="7" key="2">
    <citation type="submission" date="2014-07" db="EMBL/GenBank/DDBJ databases">
        <authorList>
            <person name="Hull J."/>
        </authorList>
    </citation>
    <scope>NUCLEOTIDE SEQUENCE</scope>
</reference>